<proteinExistence type="predicted"/>
<organism evidence="1 2">
    <name type="scientific">Austropuccinia psidii MF-1</name>
    <dbReference type="NCBI Taxonomy" id="1389203"/>
    <lineage>
        <taxon>Eukaryota</taxon>
        <taxon>Fungi</taxon>
        <taxon>Dikarya</taxon>
        <taxon>Basidiomycota</taxon>
        <taxon>Pucciniomycotina</taxon>
        <taxon>Pucciniomycetes</taxon>
        <taxon>Pucciniales</taxon>
        <taxon>Sphaerophragmiaceae</taxon>
        <taxon>Austropuccinia</taxon>
    </lineage>
</organism>
<comment type="caution">
    <text evidence="1">The sequence shown here is derived from an EMBL/GenBank/DDBJ whole genome shotgun (WGS) entry which is preliminary data.</text>
</comment>
<name>A0A9Q3IFV1_9BASI</name>
<dbReference type="OrthoDB" id="2505776at2759"/>
<dbReference type="EMBL" id="AVOT02041815">
    <property type="protein sequence ID" value="MBW0537189.1"/>
    <property type="molecule type" value="Genomic_DNA"/>
</dbReference>
<protein>
    <submittedName>
        <fullName evidence="1">Uncharacterized protein</fullName>
    </submittedName>
</protein>
<gene>
    <name evidence="1" type="ORF">O181_076904</name>
</gene>
<dbReference type="InterPro" id="IPR004242">
    <property type="entry name" value="Transposase_21"/>
</dbReference>
<keyword evidence="2" id="KW-1185">Reference proteome</keyword>
<evidence type="ECO:0000313" key="2">
    <source>
        <dbReference type="Proteomes" id="UP000765509"/>
    </source>
</evidence>
<evidence type="ECO:0000313" key="1">
    <source>
        <dbReference type="EMBL" id="MBW0537189.1"/>
    </source>
</evidence>
<accession>A0A9Q3IFV1</accession>
<reference evidence="1" key="1">
    <citation type="submission" date="2021-03" db="EMBL/GenBank/DDBJ databases">
        <title>Draft genome sequence of rust myrtle Austropuccinia psidii MF-1, a brazilian biotype.</title>
        <authorList>
            <person name="Quecine M.C."/>
            <person name="Pachon D.M.R."/>
            <person name="Bonatelli M.L."/>
            <person name="Correr F.H."/>
            <person name="Franceschini L.M."/>
            <person name="Leite T.F."/>
            <person name="Margarido G.R.A."/>
            <person name="Almeida C.A."/>
            <person name="Ferrarezi J.A."/>
            <person name="Labate C.A."/>
        </authorList>
    </citation>
    <scope>NUCLEOTIDE SEQUENCE</scope>
    <source>
        <strain evidence="1">MF-1</strain>
    </source>
</reference>
<dbReference type="Pfam" id="PF02992">
    <property type="entry name" value="Transposase_21"/>
    <property type="match status" value="1"/>
</dbReference>
<sequence length="653" mass="74039">MIKVEHPQSQQVSRDQLNEQNQGTQQYQIASLSLLKAQNMLPSMVTLFLKLTGLAAELLPEGGIKPVSNLMKVESNPESLTTHHHSNYSTSATVAIPNQLQTHTYPFSQKYFQSSTLQQKKMSMAHCQSFFSPKLNSYVDKPLILLQVVNLLFYQNRCHGQFYLLHKDSSSLFHLSTMPTELCTCPRCKKNISTDANGKVYQGLYVDRSTRHRHWARVASEPEETTLAGLFPQLCIAYKPDKTDEESGFKASEEVDSMDVMKKKDLEVIALILSFMMWLYLTCGLSKSSCRKARDSLAHIMQIVSSNTETKPSFETLLPCDMQTVIKKLKLEVTLERYVCCTRCYSLYDVETAPRECSYQETLKSPYCGADLFQLAKFRRLSHIVFPTQKNASFSNRKKYTHIQLPNQPRLKTPHATFLFQPLLTWITWFLNSAGVEEAIDEWTKKLTTGISGHKCDISHGEVWHKLFDQDTSEEPMQLGLSLFIDCFNPQGNKTSGEQMSMGIIALNCLNLPPRLQNQPQYTCLSGIIPSPNQPNMNTMNNVLTPLVNELVELNGGVKICTAKFPKGHAVVIKLVNLIGDIVANHKVAGFKSHAARKFCSWCDIKDHQRVELKLGNLRNSKKVLALAHQWREIESIKGKRMQKRSMEFAGQS</sequence>
<dbReference type="AlphaFoldDB" id="A0A9Q3IFV1"/>
<dbReference type="Proteomes" id="UP000765509">
    <property type="component" value="Unassembled WGS sequence"/>
</dbReference>